<dbReference type="Pfam" id="PF02810">
    <property type="entry name" value="SEC-C"/>
    <property type="match status" value="1"/>
</dbReference>
<evidence type="ECO:0000313" key="2">
    <source>
        <dbReference type="EMBL" id="MFD1696012.1"/>
    </source>
</evidence>
<organism evidence="2 3">
    <name type="scientific">Roseibium aestuarii</name>
    <dbReference type="NCBI Taxonomy" id="2600299"/>
    <lineage>
        <taxon>Bacteria</taxon>
        <taxon>Pseudomonadati</taxon>
        <taxon>Pseudomonadota</taxon>
        <taxon>Alphaproteobacteria</taxon>
        <taxon>Hyphomicrobiales</taxon>
        <taxon>Stappiaceae</taxon>
        <taxon>Roseibium</taxon>
    </lineage>
</organism>
<proteinExistence type="predicted"/>
<evidence type="ECO:0000313" key="3">
    <source>
        <dbReference type="Proteomes" id="UP001597327"/>
    </source>
</evidence>
<dbReference type="InterPro" id="IPR004027">
    <property type="entry name" value="SEC_C_motif"/>
</dbReference>
<reference evidence="3" key="1">
    <citation type="journal article" date="2019" name="Int. J. Syst. Evol. Microbiol.">
        <title>The Global Catalogue of Microorganisms (GCM) 10K type strain sequencing project: providing services to taxonomists for standard genome sequencing and annotation.</title>
        <authorList>
            <consortium name="The Broad Institute Genomics Platform"/>
            <consortium name="The Broad Institute Genome Sequencing Center for Infectious Disease"/>
            <person name="Wu L."/>
            <person name="Ma J."/>
        </authorList>
    </citation>
    <scope>NUCLEOTIDE SEQUENCE [LARGE SCALE GENOMIC DNA]</scope>
    <source>
        <strain evidence="3">JCM 3369</strain>
    </source>
</reference>
<dbReference type="Pfam" id="PF17775">
    <property type="entry name" value="YchJ_M-like"/>
    <property type="match status" value="1"/>
</dbReference>
<name>A0ABW4JV24_9HYPH</name>
<protein>
    <submittedName>
        <fullName evidence="2">YchJ family protein</fullName>
    </submittedName>
</protein>
<dbReference type="EMBL" id="JBHUFA010000003">
    <property type="protein sequence ID" value="MFD1696012.1"/>
    <property type="molecule type" value="Genomic_DNA"/>
</dbReference>
<dbReference type="SUPFAM" id="SSF103642">
    <property type="entry name" value="Sec-C motif"/>
    <property type="match status" value="1"/>
</dbReference>
<dbReference type="InterPro" id="IPR048469">
    <property type="entry name" value="YchJ-like_M"/>
</dbReference>
<sequence length="147" mass="15980">MSTSQSGSPIASSAPCPCGSGKTFAACCGPRLDGSAPAPTAEALMRSRYTAYVCQRIDYLKDTLWPRHQPGFDHEATARWAAENHWAGLTVLQTQAGTASDRDGLVLFEARFLSGGKLETHRELSRFRKKAGRWFYVEALDEAGTPA</sequence>
<dbReference type="RefSeq" id="WP_149894031.1">
    <property type="nucleotide sequence ID" value="NZ_JBHUFA010000003.1"/>
</dbReference>
<keyword evidence="3" id="KW-1185">Reference proteome</keyword>
<comment type="caution">
    <text evidence="2">The sequence shown here is derived from an EMBL/GenBank/DDBJ whole genome shotgun (WGS) entry which is preliminary data.</text>
</comment>
<accession>A0ABW4JV24</accession>
<dbReference type="Gene3D" id="3.10.450.50">
    <property type="match status" value="1"/>
</dbReference>
<dbReference type="Proteomes" id="UP001597327">
    <property type="component" value="Unassembled WGS sequence"/>
</dbReference>
<gene>
    <name evidence="2" type="ORF">ACFSC7_10845</name>
</gene>
<dbReference type="SUPFAM" id="SSF54427">
    <property type="entry name" value="NTF2-like"/>
    <property type="match status" value="1"/>
</dbReference>
<dbReference type="InterPro" id="IPR032710">
    <property type="entry name" value="NTF2-like_dom_sf"/>
</dbReference>
<feature type="domain" description="YchJ-like middle NTF2-like" evidence="1">
    <location>
        <begin position="40"/>
        <end position="138"/>
    </location>
</feature>
<evidence type="ECO:0000259" key="1">
    <source>
        <dbReference type="Pfam" id="PF17775"/>
    </source>
</evidence>